<feature type="domain" description="Helicase C-terminal" evidence="14">
    <location>
        <begin position="217"/>
        <end position="363"/>
    </location>
</feature>
<evidence type="ECO:0000256" key="2">
    <source>
        <dbReference type="ARBA" id="ARBA00022723"/>
    </source>
</evidence>
<keyword evidence="4" id="KW-0378">Hydrolase</keyword>
<dbReference type="InterPro" id="IPR011545">
    <property type="entry name" value="DEAD/DEAH_box_helicase_dom"/>
</dbReference>
<dbReference type="InterPro" id="IPR001650">
    <property type="entry name" value="Helicase_C-like"/>
</dbReference>
<name>A0ABU2Y1J9_9FLAO</name>
<keyword evidence="8" id="KW-0413">Isomerase</keyword>
<dbReference type="EMBL" id="JAVRHV010000001">
    <property type="protein sequence ID" value="MDT0552083.1"/>
    <property type="molecule type" value="Genomic_DNA"/>
</dbReference>
<dbReference type="NCBIfam" id="TIGR00614">
    <property type="entry name" value="recQ_fam"/>
    <property type="match status" value="1"/>
</dbReference>
<proteinExistence type="inferred from homology"/>
<dbReference type="Pfam" id="PF00270">
    <property type="entry name" value="DEAD"/>
    <property type="match status" value="1"/>
</dbReference>
<keyword evidence="2" id="KW-0479">Metal-binding</keyword>
<protein>
    <recommendedName>
        <fullName evidence="11">ATP-dependent DNA helicase RecQ</fullName>
        <ecNumber evidence="10">5.6.2.4</ecNumber>
    </recommendedName>
    <alternativeName>
        <fullName evidence="12">DNA 3'-5' helicase RecQ</fullName>
    </alternativeName>
</protein>
<dbReference type="Pfam" id="PF16124">
    <property type="entry name" value="RecQ_Zn_bind"/>
    <property type="match status" value="1"/>
</dbReference>
<evidence type="ECO:0000256" key="12">
    <source>
        <dbReference type="ARBA" id="ARBA00044550"/>
    </source>
</evidence>
<dbReference type="SMART" id="SM00490">
    <property type="entry name" value="HELICc"/>
    <property type="match status" value="1"/>
</dbReference>
<dbReference type="RefSeq" id="WP_311591906.1">
    <property type="nucleotide sequence ID" value="NZ_JAVRHV010000001.1"/>
</dbReference>
<dbReference type="InterPro" id="IPR004589">
    <property type="entry name" value="DNA_helicase_ATP-dep_RecQ"/>
</dbReference>
<keyword evidence="7" id="KW-0238">DNA-binding</keyword>
<evidence type="ECO:0000259" key="14">
    <source>
        <dbReference type="PROSITE" id="PS51194"/>
    </source>
</evidence>
<dbReference type="InterPro" id="IPR036388">
    <property type="entry name" value="WH-like_DNA-bd_sf"/>
</dbReference>
<evidence type="ECO:0000313" key="15">
    <source>
        <dbReference type="EMBL" id="MDT0552083.1"/>
    </source>
</evidence>
<dbReference type="Proteomes" id="UP001252186">
    <property type="component" value="Unassembled WGS sequence"/>
</dbReference>
<dbReference type="GO" id="GO:0004386">
    <property type="term" value="F:helicase activity"/>
    <property type="evidence" value="ECO:0007669"/>
    <property type="project" value="UniProtKB-KW"/>
</dbReference>
<keyword evidence="16" id="KW-1185">Reference proteome</keyword>
<feature type="domain" description="Helicase ATP-binding" evidence="13">
    <location>
        <begin position="25"/>
        <end position="193"/>
    </location>
</feature>
<dbReference type="InterPro" id="IPR032284">
    <property type="entry name" value="RecQ_Zn-bd"/>
</dbReference>
<dbReference type="PROSITE" id="PS51194">
    <property type="entry name" value="HELICASE_CTER"/>
    <property type="match status" value="1"/>
</dbReference>
<dbReference type="PANTHER" id="PTHR13710:SF105">
    <property type="entry name" value="ATP-DEPENDENT DNA HELICASE Q1"/>
    <property type="match status" value="1"/>
</dbReference>
<evidence type="ECO:0000256" key="1">
    <source>
        <dbReference type="ARBA" id="ARBA00005446"/>
    </source>
</evidence>
<keyword evidence="3" id="KW-0547">Nucleotide-binding</keyword>
<evidence type="ECO:0000256" key="8">
    <source>
        <dbReference type="ARBA" id="ARBA00023235"/>
    </source>
</evidence>
<evidence type="ECO:0000313" key="16">
    <source>
        <dbReference type="Proteomes" id="UP001252186"/>
    </source>
</evidence>
<reference evidence="15 16" key="1">
    <citation type="submission" date="2023-09" db="EMBL/GenBank/DDBJ databases">
        <authorList>
            <person name="Rey-Velasco X."/>
        </authorList>
    </citation>
    <scope>NUCLEOTIDE SEQUENCE [LARGE SCALE GENOMIC DNA]</scope>
    <source>
        <strain evidence="15 16">P050</strain>
    </source>
</reference>
<gene>
    <name evidence="15" type="ORF">RM519_02380</name>
</gene>
<keyword evidence="5 15" id="KW-0347">Helicase</keyword>
<dbReference type="CDD" id="cd17920">
    <property type="entry name" value="DEXHc_RecQ"/>
    <property type="match status" value="1"/>
</dbReference>
<comment type="catalytic activity">
    <reaction evidence="9">
        <text>Couples ATP hydrolysis with the unwinding of duplex DNA by translocating in the 3'-5' direction.</text>
        <dbReference type="EC" id="5.6.2.4"/>
    </reaction>
</comment>
<evidence type="ECO:0000256" key="3">
    <source>
        <dbReference type="ARBA" id="ARBA00022741"/>
    </source>
</evidence>
<evidence type="ECO:0000256" key="11">
    <source>
        <dbReference type="ARBA" id="ARBA00044535"/>
    </source>
</evidence>
<evidence type="ECO:0000259" key="13">
    <source>
        <dbReference type="PROSITE" id="PS51192"/>
    </source>
</evidence>
<evidence type="ECO:0000256" key="5">
    <source>
        <dbReference type="ARBA" id="ARBA00022806"/>
    </source>
</evidence>
<dbReference type="SMART" id="SM00487">
    <property type="entry name" value="DEXDc"/>
    <property type="match status" value="1"/>
</dbReference>
<accession>A0ABU2Y1J9</accession>
<keyword evidence="6" id="KW-0067">ATP-binding</keyword>
<dbReference type="PANTHER" id="PTHR13710">
    <property type="entry name" value="DNA HELICASE RECQ FAMILY MEMBER"/>
    <property type="match status" value="1"/>
</dbReference>
<dbReference type="PROSITE" id="PS51192">
    <property type="entry name" value="HELICASE_ATP_BIND_1"/>
    <property type="match status" value="1"/>
</dbReference>
<evidence type="ECO:0000256" key="10">
    <source>
        <dbReference type="ARBA" id="ARBA00034808"/>
    </source>
</evidence>
<comment type="similarity">
    <text evidence="1">Belongs to the helicase family. RecQ subfamily.</text>
</comment>
<dbReference type="InterPro" id="IPR014001">
    <property type="entry name" value="Helicase_ATP-bd"/>
</dbReference>
<comment type="caution">
    <text evidence="15">The sequence shown here is derived from an EMBL/GenBank/DDBJ whole genome shotgun (WGS) entry which is preliminary data.</text>
</comment>
<evidence type="ECO:0000256" key="4">
    <source>
        <dbReference type="ARBA" id="ARBA00022801"/>
    </source>
</evidence>
<dbReference type="Pfam" id="PF00271">
    <property type="entry name" value="Helicase_C"/>
    <property type="match status" value="1"/>
</dbReference>
<dbReference type="InterPro" id="IPR027417">
    <property type="entry name" value="P-loop_NTPase"/>
</dbReference>
<evidence type="ECO:0000256" key="9">
    <source>
        <dbReference type="ARBA" id="ARBA00034617"/>
    </source>
</evidence>
<dbReference type="SUPFAM" id="SSF52540">
    <property type="entry name" value="P-loop containing nucleoside triphosphate hydrolases"/>
    <property type="match status" value="1"/>
</dbReference>
<organism evidence="15 16">
    <name type="scientific">Urechidicola vernalis</name>
    <dbReference type="NCBI Taxonomy" id="3075600"/>
    <lineage>
        <taxon>Bacteria</taxon>
        <taxon>Pseudomonadati</taxon>
        <taxon>Bacteroidota</taxon>
        <taxon>Flavobacteriia</taxon>
        <taxon>Flavobacteriales</taxon>
        <taxon>Flavobacteriaceae</taxon>
        <taxon>Urechidicola</taxon>
    </lineage>
</organism>
<dbReference type="Gene3D" id="3.40.50.300">
    <property type="entry name" value="P-loop containing nucleotide triphosphate hydrolases"/>
    <property type="match status" value="2"/>
</dbReference>
<dbReference type="EC" id="5.6.2.4" evidence="10"/>
<sequence length="633" mass="73075">MISPKEILTRYWGYSTFRAPQEAIISSVLNQKDTIALLPTGGGKSICFQIPTLVQDGLCLVVSPLIALMNDQVQQLKDRNIKALALTSKISQNELPTIFDNLQFGNYKFLYISPEKLQTTIVQERIRNLNIQLIAVDEAHCISEWGHDFRPSYLQIHNLRDHFPKIPIIALTGSATTKVLEDISVQLKLNEPDIYRKSFARDNLAFRVVEAEDKLFKVEQVLKRTNGVTIIYVNTRRKTIELSDQLNTLGYTSTYYHGGLLYDEKIKQFENWITEKTPIIVATNAFGMGIDKPNVRVVIHYDVPNSIENYMQEAGRAGRDGKKAYSVILKNDSDIYQTKERFQKSIPTIDFIKKVYLQLNQFYRIAYGELQEETFDFNLSEFCNLYKFPVVLTYNVLKTLHKDGIILLDENFDRKSTIHFIGTNKQVFDYYERKPSFEKLIKLILRTYGGVFEGPKPINLNYIAKTIGMPFSTLIGQLKQFEKDEIIAFYHANSNAQIRFLVPREDNRTINPFSRGIEKRNNLKLHKMKALIDFIQNDTICRNIQLLHYFNETNLEKCGHCDVCQESNKHPNVSAENIPDLILTLLSQKKEVSSKELVLQINAKEQDVIFSLQLLVEKNRIGLTSQNKFRILE</sequence>
<evidence type="ECO:0000256" key="7">
    <source>
        <dbReference type="ARBA" id="ARBA00023125"/>
    </source>
</evidence>
<evidence type="ECO:0000256" key="6">
    <source>
        <dbReference type="ARBA" id="ARBA00022840"/>
    </source>
</evidence>
<dbReference type="Gene3D" id="1.10.10.10">
    <property type="entry name" value="Winged helix-like DNA-binding domain superfamily/Winged helix DNA-binding domain"/>
    <property type="match status" value="1"/>
</dbReference>